<comment type="caution">
    <text evidence="6">The sequence shown here is derived from an EMBL/GenBank/DDBJ whole genome shotgun (WGS) entry which is preliminary data.</text>
</comment>
<dbReference type="OrthoDB" id="6380161at2759"/>
<dbReference type="InterPro" id="IPR055470">
    <property type="entry name" value="DUF7042"/>
</dbReference>
<dbReference type="InterPro" id="IPR055472">
    <property type="entry name" value="DUF7044"/>
</dbReference>
<reference evidence="6 7" key="1">
    <citation type="submission" date="2019-07" db="EMBL/GenBank/DDBJ databases">
        <title>Draft genome assembly of a fouling barnacle, Amphibalanus amphitrite (Darwin, 1854): The first reference genome for Thecostraca.</title>
        <authorList>
            <person name="Kim W."/>
        </authorList>
    </citation>
    <scope>NUCLEOTIDE SEQUENCE [LARGE SCALE GENOMIC DNA]</scope>
    <source>
        <strain evidence="6">SNU_AA5</strain>
        <tissue evidence="6">Soma without cirri and trophi</tissue>
    </source>
</reference>
<accession>A0A6A4W1E6</accession>
<dbReference type="AlphaFoldDB" id="A0A6A4W1E6"/>
<name>A0A6A4W1E6_AMPAM</name>
<evidence type="ECO:0000259" key="5">
    <source>
        <dbReference type="Pfam" id="PF23073"/>
    </source>
</evidence>
<feature type="domain" description="DUF7042" evidence="2">
    <location>
        <begin position="137"/>
        <end position="265"/>
    </location>
</feature>
<feature type="compositionally biased region" description="Pro residues" evidence="1">
    <location>
        <begin position="544"/>
        <end position="563"/>
    </location>
</feature>
<dbReference type="Proteomes" id="UP000440578">
    <property type="component" value="Unassembled WGS sequence"/>
</dbReference>
<sequence>MIRFRLKTVLGDCFFPFEYHGTYAVQTAPNQYSEVLIEINSILPYGFCHKKVDDNLILRDGSNGCLRCFHMAVRSANVLQLHTRDPQSSCATNLNDTYRLCPTAAELSSEEARRRGRVHEIIMYKTKTRTSEEHTAPVYCPISGRFSFTYESESEGAVCPGTSSQLSSNCPYGFGLHLHFRGCSFQKNLSKAYATYQCLADWDDGRGSRYLTLMDVNAAGTGRPRYRCALYREEVGTGRIFLSLSPDGSCHGRLQSATDGPERLVLYAAPSRPWPPAVRRATCTFPEWAHGHWQHAHISGNTIVYKDVANLASYTARCVGGGDDKFVIYTRSHCGEEQYNCIWLKERAVNVMELQLGLSPSPRISNSLCSPHRFEDSGWITQGRQRIVEEASCPVSGEYVGTIPATGGQLCARLSSDCRRPQNMLYTVTSCVDSTDVYEATRCRRRGTGAPTTTSGPAEDAYDPWIYHQEQEEDGGPGEAPGRRDGSDRQGRTDHRRPGPELRPGPSLRPRWPAAERDGAPTGYRGSFSGGWPVQPIGPARTSTPPPPPPRRPALPGFDPTPEPSFVGESRPAATTAAPVPAPATTTAKTLTVPPGYREERQYRCLGTWREGDVLYTYTQRLDALTYECFAGRVLPDGRVFIGDASTETGCRRHVDPATSGMLIRRTAPCVGEDGAADDPAPTDRRLRPSTDLERPSVSVTGAPTASPRPPPTTRRSWRPITARPDRRSSAGHRQVSAPALAALAAALLLLAV</sequence>
<feature type="region of interest" description="Disordered" evidence="1">
    <location>
        <begin position="471"/>
        <end position="588"/>
    </location>
</feature>
<dbReference type="InterPro" id="IPR055471">
    <property type="entry name" value="DUF7043"/>
</dbReference>
<feature type="domain" description="DUF7044" evidence="4">
    <location>
        <begin position="12"/>
        <end position="103"/>
    </location>
</feature>
<feature type="compositionally biased region" description="Basic and acidic residues" evidence="1">
    <location>
        <begin position="682"/>
        <end position="695"/>
    </location>
</feature>
<dbReference type="Pfam" id="PF23073">
    <property type="entry name" value="DUF7045"/>
    <property type="match status" value="1"/>
</dbReference>
<dbReference type="PANTHER" id="PTHR22255:SF4">
    <property type="entry name" value="CATION-INDEPENDENT MANNOSE-6-PHOSPHATE RECEPTOR"/>
    <property type="match status" value="1"/>
</dbReference>
<keyword evidence="7" id="KW-1185">Reference proteome</keyword>
<protein>
    <submittedName>
        <fullName evidence="6">Uncharacterized protein</fullName>
    </submittedName>
</protein>
<dbReference type="Pfam" id="PF23069">
    <property type="entry name" value="DUF7042"/>
    <property type="match status" value="1"/>
</dbReference>
<organism evidence="6 7">
    <name type="scientific">Amphibalanus amphitrite</name>
    <name type="common">Striped barnacle</name>
    <name type="synonym">Balanus amphitrite</name>
    <dbReference type="NCBI Taxonomy" id="1232801"/>
    <lineage>
        <taxon>Eukaryota</taxon>
        <taxon>Metazoa</taxon>
        <taxon>Ecdysozoa</taxon>
        <taxon>Arthropoda</taxon>
        <taxon>Crustacea</taxon>
        <taxon>Multicrustacea</taxon>
        <taxon>Cirripedia</taxon>
        <taxon>Thoracica</taxon>
        <taxon>Thoracicalcarea</taxon>
        <taxon>Balanomorpha</taxon>
        <taxon>Balanoidea</taxon>
        <taxon>Balanidae</taxon>
        <taxon>Amphibalaninae</taxon>
        <taxon>Amphibalanus</taxon>
    </lineage>
</organism>
<gene>
    <name evidence="6" type="ORF">FJT64_006892</name>
</gene>
<feature type="region of interest" description="Disordered" evidence="1">
    <location>
        <begin position="669"/>
        <end position="736"/>
    </location>
</feature>
<feature type="compositionally biased region" description="Basic and acidic residues" evidence="1">
    <location>
        <begin position="481"/>
        <end position="500"/>
    </location>
</feature>
<evidence type="ECO:0000256" key="1">
    <source>
        <dbReference type="SAM" id="MobiDB-lite"/>
    </source>
</evidence>
<dbReference type="PANTHER" id="PTHR22255">
    <property type="entry name" value="LP06548P"/>
    <property type="match status" value="1"/>
</dbReference>
<evidence type="ECO:0000259" key="2">
    <source>
        <dbReference type="Pfam" id="PF23069"/>
    </source>
</evidence>
<dbReference type="Pfam" id="PF23071">
    <property type="entry name" value="DUF7044"/>
    <property type="match status" value="1"/>
</dbReference>
<evidence type="ECO:0000313" key="7">
    <source>
        <dbReference type="Proteomes" id="UP000440578"/>
    </source>
</evidence>
<feature type="domain" description="DUF7045" evidence="5">
    <location>
        <begin position="599"/>
        <end position="657"/>
    </location>
</feature>
<evidence type="ECO:0000259" key="4">
    <source>
        <dbReference type="Pfam" id="PF23071"/>
    </source>
</evidence>
<dbReference type="EMBL" id="VIIS01001607">
    <property type="protein sequence ID" value="KAF0295611.1"/>
    <property type="molecule type" value="Genomic_DNA"/>
</dbReference>
<dbReference type="Pfam" id="PF23070">
    <property type="entry name" value="DUF7043"/>
    <property type="match status" value="1"/>
</dbReference>
<dbReference type="InterPro" id="IPR055473">
    <property type="entry name" value="DUF7045"/>
</dbReference>
<proteinExistence type="predicted"/>
<evidence type="ECO:0000259" key="3">
    <source>
        <dbReference type="Pfam" id="PF23070"/>
    </source>
</evidence>
<feature type="domain" description="DUF7043" evidence="3">
    <location>
        <begin position="281"/>
        <end position="381"/>
    </location>
</feature>
<feature type="compositionally biased region" description="Low complexity" evidence="1">
    <location>
        <begin position="572"/>
        <end position="588"/>
    </location>
</feature>
<evidence type="ECO:0000313" key="6">
    <source>
        <dbReference type="EMBL" id="KAF0295611.1"/>
    </source>
</evidence>